<feature type="transmembrane region" description="Helical" evidence="2">
    <location>
        <begin position="97"/>
        <end position="118"/>
    </location>
</feature>
<protein>
    <recommendedName>
        <fullName evidence="5">TIGR02611 family protein</fullName>
    </recommendedName>
</protein>
<dbReference type="NCBIfam" id="TIGR02611">
    <property type="entry name" value="TIGR02611 family protein"/>
    <property type="match status" value="1"/>
</dbReference>
<dbReference type="Proteomes" id="UP000634476">
    <property type="component" value="Unassembled WGS sequence"/>
</dbReference>
<organism evidence="3 4">
    <name type="scientific">Planobispora takensis</name>
    <dbReference type="NCBI Taxonomy" id="1367882"/>
    <lineage>
        <taxon>Bacteria</taxon>
        <taxon>Bacillati</taxon>
        <taxon>Actinomycetota</taxon>
        <taxon>Actinomycetes</taxon>
        <taxon>Streptosporangiales</taxon>
        <taxon>Streptosporangiaceae</taxon>
        <taxon>Planobispora</taxon>
    </lineage>
</organism>
<accession>A0A8J3WXB6</accession>
<keyword evidence="2" id="KW-0472">Membrane</keyword>
<feature type="transmembrane region" description="Helical" evidence="2">
    <location>
        <begin position="165"/>
        <end position="187"/>
    </location>
</feature>
<keyword evidence="2" id="KW-0812">Transmembrane</keyword>
<dbReference type="EMBL" id="BOOK01000061">
    <property type="protein sequence ID" value="GII05065.1"/>
    <property type="molecule type" value="Genomic_DNA"/>
</dbReference>
<evidence type="ECO:0000313" key="4">
    <source>
        <dbReference type="Proteomes" id="UP000634476"/>
    </source>
</evidence>
<evidence type="ECO:0000313" key="3">
    <source>
        <dbReference type="EMBL" id="GII05065.1"/>
    </source>
</evidence>
<evidence type="ECO:0000256" key="1">
    <source>
        <dbReference type="SAM" id="MobiDB-lite"/>
    </source>
</evidence>
<sequence>MTEAVLSWNETDCPGAFVAISDGVPGTQDGGPSPTGDDGRPGAGVDEGRPGATGDAGTPQATGDAEALKTEAAGRSPIRSGLHGRLDAIRATRTGRLTLKIVIGAIGGVLVVAGLIMVPFPGPGWAVVFAGLAVLALEFHWAHRLLEFGKKTLSAWIAWLGRQNLFVKAGVILVAAATATAIVYFGVKLSFGLDLIVETQKLLHLS</sequence>
<gene>
    <name evidence="3" type="ORF">Pta02_70730</name>
</gene>
<name>A0A8J3WXB6_9ACTN</name>
<dbReference type="Pfam" id="PF09656">
    <property type="entry name" value="PGPGW"/>
    <property type="match status" value="1"/>
</dbReference>
<keyword evidence="2" id="KW-1133">Transmembrane helix</keyword>
<evidence type="ECO:0000256" key="2">
    <source>
        <dbReference type="SAM" id="Phobius"/>
    </source>
</evidence>
<comment type="caution">
    <text evidence="3">The sequence shown here is derived from an EMBL/GenBank/DDBJ whole genome shotgun (WGS) entry which is preliminary data.</text>
</comment>
<evidence type="ECO:0008006" key="5">
    <source>
        <dbReference type="Google" id="ProtNLM"/>
    </source>
</evidence>
<dbReference type="AlphaFoldDB" id="A0A8J3WXB6"/>
<reference evidence="3" key="1">
    <citation type="submission" date="2021-01" db="EMBL/GenBank/DDBJ databases">
        <title>Whole genome shotgun sequence of Planobispora takensis NBRC 109077.</title>
        <authorList>
            <person name="Komaki H."/>
            <person name="Tamura T."/>
        </authorList>
    </citation>
    <scope>NUCLEOTIDE SEQUENCE</scope>
    <source>
        <strain evidence="3">NBRC 109077</strain>
    </source>
</reference>
<dbReference type="InterPro" id="IPR019099">
    <property type="entry name" value="Uncharacterised_PGPGW_TM"/>
</dbReference>
<proteinExistence type="predicted"/>
<keyword evidence="4" id="KW-1185">Reference proteome</keyword>
<feature type="region of interest" description="Disordered" evidence="1">
    <location>
        <begin position="20"/>
        <end position="63"/>
    </location>
</feature>
<feature type="transmembrane region" description="Helical" evidence="2">
    <location>
        <begin position="124"/>
        <end position="144"/>
    </location>
</feature>
<dbReference type="InterPro" id="IPR013434">
    <property type="entry name" value="CHP02611"/>
</dbReference>